<reference evidence="2" key="1">
    <citation type="journal article" date="2020" name="Stud. Mycol.">
        <title>101 Dothideomycetes genomes: a test case for predicting lifestyles and emergence of pathogens.</title>
        <authorList>
            <person name="Haridas S."/>
            <person name="Albert R."/>
            <person name="Binder M."/>
            <person name="Bloem J."/>
            <person name="Labutti K."/>
            <person name="Salamov A."/>
            <person name="Andreopoulos B."/>
            <person name="Baker S."/>
            <person name="Barry K."/>
            <person name="Bills G."/>
            <person name="Bluhm B."/>
            <person name="Cannon C."/>
            <person name="Castanera R."/>
            <person name="Culley D."/>
            <person name="Daum C."/>
            <person name="Ezra D."/>
            <person name="Gonzalez J."/>
            <person name="Henrissat B."/>
            <person name="Kuo A."/>
            <person name="Liang C."/>
            <person name="Lipzen A."/>
            <person name="Lutzoni F."/>
            <person name="Magnuson J."/>
            <person name="Mondo S."/>
            <person name="Nolan M."/>
            <person name="Ohm R."/>
            <person name="Pangilinan J."/>
            <person name="Park H.-J."/>
            <person name="Ramirez L."/>
            <person name="Alfaro M."/>
            <person name="Sun H."/>
            <person name="Tritt A."/>
            <person name="Yoshinaga Y."/>
            <person name="Zwiers L.-H."/>
            <person name="Turgeon B."/>
            <person name="Goodwin S."/>
            <person name="Spatafora J."/>
            <person name="Crous P."/>
            <person name="Grigoriev I."/>
        </authorList>
    </citation>
    <scope>NUCLEOTIDE SEQUENCE</scope>
    <source>
        <strain evidence="2">CBS 113389</strain>
    </source>
</reference>
<dbReference type="EMBL" id="MU001631">
    <property type="protein sequence ID" value="KAF2488248.1"/>
    <property type="molecule type" value="Genomic_DNA"/>
</dbReference>
<dbReference type="GeneID" id="54473518"/>
<gene>
    <name evidence="2" type="ORF">BDY17DRAFT_290481</name>
</gene>
<feature type="region of interest" description="Disordered" evidence="1">
    <location>
        <begin position="1"/>
        <end position="62"/>
    </location>
</feature>
<evidence type="ECO:0000256" key="1">
    <source>
        <dbReference type="SAM" id="MobiDB-lite"/>
    </source>
</evidence>
<name>A0A6A6Q725_9PEZI</name>
<evidence type="ECO:0000313" key="3">
    <source>
        <dbReference type="Proteomes" id="UP000799767"/>
    </source>
</evidence>
<dbReference type="Proteomes" id="UP000799767">
    <property type="component" value="Unassembled WGS sequence"/>
</dbReference>
<accession>A0A6A6Q725</accession>
<dbReference type="AlphaFoldDB" id="A0A6A6Q725"/>
<keyword evidence="3" id="KW-1185">Reference proteome</keyword>
<proteinExistence type="predicted"/>
<organism evidence="2 3">
    <name type="scientific">Neohortaea acidophila</name>
    <dbReference type="NCBI Taxonomy" id="245834"/>
    <lineage>
        <taxon>Eukaryota</taxon>
        <taxon>Fungi</taxon>
        <taxon>Dikarya</taxon>
        <taxon>Ascomycota</taxon>
        <taxon>Pezizomycotina</taxon>
        <taxon>Dothideomycetes</taxon>
        <taxon>Dothideomycetidae</taxon>
        <taxon>Mycosphaerellales</taxon>
        <taxon>Teratosphaeriaceae</taxon>
        <taxon>Neohortaea</taxon>
    </lineage>
</organism>
<protein>
    <submittedName>
        <fullName evidence="2">Uncharacterized protein</fullName>
    </submittedName>
</protein>
<dbReference type="RefSeq" id="XP_033594817.1">
    <property type="nucleotide sequence ID" value="XM_033732516.1"/>
</dbReference>
<sequence>MRRGHSDQNSDVPRPQRHRISTPAQQSPQHQEAHQHRRPRSSTTPSLAGTEKRHLPSMPAASAYKKRNHAFLDFRRPQCLLFTRRAPPHQRRNVSTFLR</sequence>
<evidence type="ECO:0000313" key="2">
    <source>
        <dbReference type="EMBL" id="KAF2488248.1"/>
    </source>
</evidence>